<evidence type="ECO:0000313" key="5">
    <source>
        <dbReference type="Proteomes" id="UP000813444"/>
    </source>
</evidence>
<dbReference type="PANTHER" id="PTHR31569:SF4">
    <property type="entry name" value="SWIM-TYPE DOMAIN-CONTAINING PROTEIN"/>
    <property type="match status" value="1"/>
</dbReference>
<feature type="domain" description="FAR1" evidence="3">
    <location>
        <begin position="59"/>
        <end position="139"/>
    </location>
</feature>
<dbReference type="AlphaFoldDB" id="A0A8K0WM21"/>
<feature type="compositionally biased region" description="Pro residues" evidence="2">
    <location>
        <begin position="26"/>
        <end position="44"/>
    </location>
</feature>
<accession>A0A8K0WM21</accession>
<name>A0A8K0WM21_9HYPO</name>
<dbReference type="InterPro" id="IPR004330">
    <property type="entry name" value="FAR1_DNA_bnd_dom"/>
</dbReference>
<proteinExistence type="predicted"/>
<gene>
    <name evidence="4" type="ORF">B0I35DRAFT_442887</name>
</gene>
<dbReference type="InterPro" id="IPR052579">
    <property type="entry name" value="Zinc_finger_SWIM"/>
</dbReference>
<organism evidence="4 5">
    <name type="scientific">Stachybotrys elegans</name>
    <dbReference type="NCBI Taxonomy" id="80388"/>
    <lineage>
        <taxon>Eukaryota</taxon>
        <taxon>Fungi</taxon>
        <taxon>Dikarya</taxon>
        <taxon>Ascomycota</taxon>
        <taxon>Pezizomycotina</taxon>
        <taxon>Sordariomycetes</taxon>
        <taxon>Hypocreomycetidae</taxon>
        <taxon>Hypocreales</taxon>
        <taxon>Stachybotryaceae</taxon>
        <taxon>Stachybotrys</taxon>
    </lineage>
</organism>
<feature type="region of interest" description="Disordered" evidence="2">
    <location>
        <begin position="1"/>
        <end position="52"/>
    </location>
</feature>
<dbReference type="PANTHER" id="PTHR31569">
    <property type="entry name" value="SWIM-TYPE DOMAIN-CONTAINING PROTEIN"/>
    <property type="match status" value="1"/>
</dbReference>
<dbReference type="OrthoDB" id="4579506at2759"/>
<keyword evidence="5" id="KW-1185">Reference proteome</keyword>
<dbReference type="EMBL" id="JAGPNK010000016">
    <property type="protein sequence ID" value="KAH7308106.1"/>
    <property type="molecule type" value="Genomic_DNA"/>
</dbReference>
<evidence type="ECO:0000259" key="3">
    <source>
        <dbReference type="Pfam" id="PF03101"/>
    </source>
</evidence>
<keyword evidence="1" id="KW-0175">Coiled coil</keyword>
<feature type="coiled-coil region" evidence="1">
    <location>
        <begin position="169"/>
        <end position="203"/>
    </location>
</feature>
<sequence length="226" mass="24980">MDPSIQHPNPNGNMGNPRANTMPNRGSPPTPSPAPMATMAPPPDSIYGSDTDLMSSVGQFAKDQGYGIVKLRTSNYREGKPTRFDLVCDRGGVRYNSTAKKRNPSTRKIDCPFKAKAVCEVQLGHQWRFAVQNPDHNHEPRLPAGAPGQENAPLATSLRTLANKMDRISHDMTNSFNELQKQMANLDKRLENLEAREAGYQQMEAQRMDGMGMDDVESRLLASSVL</sequence>
<dbReference type="Pfam" id="PF03101">
    <property type="entry name" value="FAR1"/>
    <property type="match status" value="1"/>
</dbReference>
<reference evidence="4" key="1">
    <citation type="journal article" date="2021" name="Nat. Commun.">
        <title>Genetic determinants of endophytism in the Arabidopsis root mycobiome.</title>
        <authorList>
            <person name="Mesny F."/>
            <person name="Miyauchi S."/>
            <person name="Thiergart T."/>
            <person name="Pickel B."/>
            <person name="Atanasova L."/>
            <person name="Karlsson M."/>
            <person name="Huettel B."/>
            <person name="Barry K.W."/>
            <person name="Haridas S."/>
            <person name="Chen C."/>
            <person name="Bauer D."/>
            <person name="Andreopoulos W."/>
            <person name="Pangilinan J."/>
            <person name="LaButti K."/>
            <person name="Riley R."/>
            <person name="Lipzen A."/>
            <person name="Clum A."/>
            <person name="Drula E."/>
            <person name="Henrissat B."/>
            <person name="Kohler A."/>
            <person name="Grigoriev I.V."/>
            <person name="Martin F.M."/>
            <person name="Hacquard S."/>
        </authorList>
    </citation>
    <scope>NUCLEOTIDE SEQUENCE</scope>
    <source>
        <strain evidence="4">MPI-CAGE-CH-0235</strain>
    </source>
</reference>
<evidence type="ECO:0000313" key="4">
    <source>
        <dbReference type="EMBL" id="KAH7308106.1"/>
    </source>
</evidence>
<protein>
    <recommendedName>
        <fullName evidence="3">FAR1 domain-containing protein</fullName>
    </recommendedName>
</protein>
<comment type="caution">
    <text evidence="4">The sequence shown here is derived from an EMBL/GenBank/DDBJ whole genome shotgun (WGS) entry which is preliminary data.</text>
</comment>
<feature type="compositionally biased region" description="Polar residues" evidence="2">
    <location>
        <begin position="1"/>
        <end position="24"/>
    </location>
</feature>
<evidence type="ECO:0000256" key="1">
    <source>
        <dbReference type="SAM" id="Coils"/>
    </source>
</evidence>
<dbReference type="Proteomes" id="UP000813444">
    <property type="component" value="Unassembled WGS sequence"/>
</dbReference>
<evidence type="ECO:0000256" key="2">
    <source>
        <dbReference type="SAM" id="MobiDB-lite"/>
    </source>
</evidence>